<feature type="transmembrane region" description="Helical" evidence="3">
    <location>
        <begin position="158"/>
        <end position="178"/>
    </location>
</feature>
<dbReference type="PROSITE" id="PS51123">
    <property type="entry name" value="OMPA_2"/>
    <property type="match status" value="1"/>
</dbReference>
<evidence type="ECO:0000256" key="1">
    <source>
        <dbReference type="PROSITE-ProRule" id="PRU00473"/>
    </source>
</evidence>
<evidence type="ECO:0000256" key="2">
    <source>
        <dbReference type="SAM" id="MobiDB-lite"/>
    </source>
</evidence>
<evidence type="ECO:0000256" key="3">
    <source>
        <dbReference type="SAM" id="Phobius"/>
    </source>
</evidence>
<evidence type="ECO:0000313" key="6">
    <source>
        <dbReference type="Proteomes" id="UP000297693"/>
    </source>
</evidence>
<dbReference type="InterPro" id="IPR036737">
    <property type="entry name" value="OmpA-like_sf"/>
</dbReference>
<dbReference type="GO" id="GO:0016020">
    <property type="term" value="C:membrane"/>
    <property type="evidence" value="ECO:0007669"/>
    <property type="project" value="UniProtKB-UniRule"/>
</dbReference>
<feature type="domain" description="OmpA-like" evidence="4">
    <location>
        <begin position="228"/>
        <end position="347"/>
    </location>
</feature>
<keyword evidence="3" id="KW-1133">Transmembrane helix</keyword>
<dbReference type="EMBL" id="RQGD01000046">
    <property type="protein sequence ID" value="TGL56348.1"/>
    <property type="molecule type" value="Genomic_DNA"/>
</dbReference>
<organism evidence="5 6">
    <name type="scientific">Leptospira ognonensis</name>
    <dbReference type="NCBI Taxonomy" id="2484945"/>
    <lineage>
        <taxon>Bacteria</taxon>
        <taxon>Pseudomonadati</taxon>
        <taxon>Spirochaetota</taxon>
        <taxon>Spirochaetia</taxon>
        <taxon>Leptospirales</taxon>
        <taxon>Leptospiraceae</taxon>
        <taxon>Leptospira</taxon>
    </lineage>
</organism>
<dbReference type="RefSeq" id="WP_135625184.1">
    <property type="nucleotide sequence ID" value="NZ_RQGD01000046.1"/>
</dbReference>
<proteinExistence type="predicted"/>
<dbReference type="CDD" id="cd07185">
    <property type="entry name" value="OmpA_C-like"/>
    <property type="match status" value="1"/>
</dbReference>
<dbReference type="Proteomes" id="UP000297693">
    <property type="component" value="Unassembled WGS sequence"/>
</dbReference>
<dbReference type="OrthoDB" id="6371105at2"/>
<comment type="caution">
    <text evidence="5">The sequence shown here is derived from an EMBL/GenBank/DDBJ whole genome shotgun (WGS) entry which is preliminary data.</text>
</comment>
<dbReference type="PANTHER" id="PTHR30329">
    <property type="entry name" value="STATOR ELEMENT OF FLAGELLAR MOTOR COMPLEX"/>
    <property type="match status" value="1"/>
</dbReference>
<dbReference type="Pfam" id="PF00691">
    <property type="entry name" value="OmpA"/>
    <property type="match status" value="1"/>
</dbReference>
<dbReference type="InterPro" id="IPR006665">
    <property type="entry name" value="OmpA-like"/>
</dbReference>
<gene>
    <name evidence="5" type="ORF">EHQ58_17115</name>
</gene>
<dbReference type="SUPFAM" id="SSF103088">
    <property type="entry name" value="OmpA-like"/>
    <property type="match status" value="1"/>
</dbReference>
<keyword evidence="3" id="KW-0812">Transmembrane</keyword>
<reference evidence="5" key="1">
    <citation type="journal article" date="2019" name="PLoS Negl. Trop. Dis.">
        <title>Revisiting the worldwide diversity of Leptospira species in the environment.</title>
        <authorList>
            <person name="Vincent A.T."/>
            <person name="Schiettekatte O."/>
            <person name="Bourhy P."/>
            <person name="Veyrier F.J."/>
            <person name="Picardeau M."/>
        </authorList>
    </citation>
    <scope>NUCLEOTIDE SEQUENCE [LARGE SCALE GENOMIC DNA]</scope>
    <source>
        <strain evidence="5">201702476</strain>
    </source>
</reference>
<dbReference type="AlphaFoldDB" id="A0A4R9JXM3"/>
<dbReference type="PANTHER" id="PTHR30329:SF21">
    <property type="entry name" value="LIPOPROTEIN YIAD-RELATED"/>
    <property type="match status" value="1"/>
</dbReference>
<sequence length="349" mass="39558">MADSYYRTIKGKQYDRELLEIVEKASKRSKAPLSKKIATSLFKAIVDGGDYTDIEKRTVKYIRDNFNFATDADEYLRTEIRKWAAKISAPASKKVSSKSAKKSRTTSTIARMHDIKESEDTYYHVYDNETEDEIEPTPEYNELVELNRYGQKPKSSTYIRYVFIGILIVVLICLFLILRSCRGGSKDHSSTKTSNTQIEAPKTKTEQREQLLPHIEIGPGQVSIQFKKRGDAIRYINDLRISFIKQTLNVGSGASDSIATLAEALKAYPEIKIRVKGHTCFIGELDENKILSEERAKLVRDELVKLGVNASQLDVRGFGETTNIDSNYTEAGRINNRRVDFSVLSIDSK</sequence>
<dbReference type="Gene3D" id="3.30.1330.60">
    <property type="entry name" value="OmpA-like domain"/>
    <property type="match status" value="1"/>
</dbReference>
<accession>A0A4R9JXM3</accession>
<feature type="region of interest" description="Disordered" evidence="2">
    <location>
        <begin position="183"/>
        <end position="205"/>
    </location>
</feature>
<dbReference type="InterPro" id="IPR050330">
    <property type="entry name" value="Bact_OuterMem_StrucFunc"/>
</dbReference>
<name>A0A4R9JXM3_9LEPT</name>
<evidence type="ECO:0000313" key="5">
    <source>
        <dbReference type="EMBL" id="TGL56348.1"/>
    </source>
</evidence>
<keyword evidence="1 3" id="KW-0472">Membrane</keyword>
<evidence type="ECO:0000259" key="4">
    <source>
        <dbReference type="PROSITE" id="PS51123"/>
    </source>
</evidence>
<protein>
    <submittedName>
        <fullName evidence="5">OmpA family protein</fullName>
    </submittedName>
</protein>
<keyword evidence="6" id="KW-1185">Reference proteome</keyword>